<evidence type="ECO:0000313" key="2">
    <source>
        <dbReference type="EMBL" id="KAK4290516.1"/>
    </source>
</evidence>
<feature type="compositionally biased region" description="Low complexity" evidence="1">
    <location>
        <begin position="24"/>
        <end position="46"/>
    </location>
</feature>
<dbReference type="EMBL" id="JAWZYT010005454">
    <property type="protein sequence ID" value="KAK4290516.1"/>
    <property type="molecule type" value="Genomic_DNA"/>
</dbReference>
<evidence type="ECO:0000256" key="1">
    <source>
        <dbReference type="SAM" id="MobiDB-lite"/>
    </source>
</evidence>
<protein>
    <submittedName>
        <fullName evidence="2">Uncharacterized protein</fullName>
    </submittedName>
</protein>
<organism evidence="2 3">
    <name type="scientific">Petrolisthes manimaculis</name>
    <dbReference type="NCBI Taxonomy" id="1843537"/>
    <lineage>
        <taxon>Eukaryota</taxon>
        <taxon>Metazoa</taxon>
        <taxon>Ecdysozoa</taxon>
        <taxon>Arthropoda</taxon>
        <taxon>Crustacea</taxon>
        <taxon>Multicrustacea</taxon>
        <taxon>Malacostraca</taxon>
        <taxon>Eumalacostraca</taxon>
        <taxon>Eucarida</taxon>
        <taxon>Decapoda</taxon>
        <taxon>Pleocyemata</taxon>
        <taxon>Anomura</taxon>
        <taxon>Galatheoidea</taxon>
        <taxon>Porcellanidae</taxon>
        <taxon>Petrolisthes</taxon>
    </lineage>
</organism>
<comment type="caution">
    <text evidence="2">The sequence shown here is derived from an EMBL/GenBank/DDBJ whole genome shotgun (WGS) entry which is preliminary data.</text>
</comment>
<accession>A0AAE1NJF6</accession>
<dbReference type="AlphaFoldDB" id="A0AAE1NJF6"/>
<proteinExistence type="predicted"/>
<sequence>MLKDCQQKRKQCHTPHPINHTPSTTLHQTTPNHTTSNHTTPHPTSSDYSTSQQNHKPYNHTTSQQNHNPYNPITSQQNHTPIKLHTTQPHLTTPHTTPNHITLRPPHTSWPIYYSPQNLGCCLALVAFLFVASDILPVEARARYL</sequence>
<evidence type="ECO:0000313" key="3">
    <source>
        <dbReference type="Proteomes" id="UP001292094"/>
    </source>
</evidence>
<feature type="region of interest" description="Disordered" evidence="1">
    <location>
        <begin position="1"/>
        <end position="77"/>
    </location>
</feature>
<reference evidence="2" key="1">
    <citation type="submission" date="2023-11" db="EMBL/GenBank/DDBJ databases">
        <title>Genome assemblies of two species of porcelain crab, Petrolisthes cinctipes and Petrolisthes manimaculis (Anomura: Porcellanidae).</title>
        <authorList>
            <person name="Angst P."/>
        </authorList>
    </citation>
    <scope>NUCLEOTIDE SEQUENCE</scope>
    <source>
        <strain evidence="2">PB745_02</strain>
        <tissue evidence="2">Gill</tissue>
    </source>
</reference>
<gene>
    <name evidence="2" type="ORF">Pmani_036589</name>
</gene>
<keyword evidence="3" id="KW-1185">Reference proteome</keyword>
<feature type="compositionally biased region" description="Polar residues" evidence="1">
    <location>
        <begin position="47"/>
        <end position="77"/>
    </location>
</feature>
<name>A0AAE1NJF6_9EUCA</name>
<dbReference type="Proteomes" id="UP001292094">
    <property type="component" value="Unassembled WGS sequence"/>
</dbReference>